<name>A0ABT3QKU1_9HYPH</name>
<dbReference type="GO" id="GO:0016787">
    <property type="term" value="F:hydrolase activity"/>
    <property type="evidence" value="ECO:0007669"/>
    <property type="project" value="UniProtKB-KW"/>
</dbReference>
<dbReference type="RefSeq" id="WP_265983469.1">
    <property type="nucleotide sequence ID" value="NZ_JAPHAV010000001.1"/>
</dbReference>
<proteinExistence type="predicted"/>
<dbReference type="PANTHER" id="PTHR48081">
    <property type="entry name" value="AB HYDROLASE SUPERFAMILY PROTEIN C4A8.06C"/>
    <property type="match status" value="1"/>
</dbReference>
<dbReference type="InterPro" id="IPR049492">
    <property type="entry name" value="BD-FAE-like_dom"/>
</dbReference>
<reference evidence="3 4" key="1">
    <citation type="submission" date="2022-11" db="EMBL/GenBank/DDBJ databases">
        <title>Brucella sp. YY2X, whole genome shotgun sequencing project.</title>
        <authorList>
            <person name="Yang Y."/>
        </authorList>
    </citation>
    <scope>NUCLEOTIDE SEQUENCE [LARGE SCALE GENOMIC DNA]</scope>
    <source>
        <strain evidence="3 4">YY2X</strain>
    </source>
</reference>
<evidence type="ECO:0000313" key="4">
    <source>
        <dbReference type="Proteomes" id="UP001301216"/>
    </source>
</evidence>
<dbReference type="Pfam" id="PF20434">
    <property type="entry name" value="BD-FAE"/>
    <property type="match status" value="1"/>
</dbReference>
<evidence type="ECO:0000259" key="2">
    <source>
        <dbReference type="Pfam" id="PF20434"/>
    </source>
</evidence>
<keyword evidence="1 3" id="KW-0378">Hydrolase</keyword>
<dbReference type="SUPFAM" id="SSF53474">
    <property type="entry name" value="alpha/beta-Hydrolases"/>
    <property type="match status" value="1"/>
</dbReference>
<keyword evidence="4" id="KW-1185">Reference proteome</keyword>
<evidence type="ECO:0000313" key="3">
    <source>
        <dbReference type="EMBL" id="MCX2696212.1"/>
    </source>
</evidence>
<dbReference type="EMBL" id="JAPHAV010000001">
    <property type="protein sequence ID" value="MCX2696212.1"/>
    <property type="molecule type" value="Genomic_DNA"/>
</dbReference>
<comment type="caution">
    <text evidence="3">The sequence shown here is derived from an EMBL/GenBank/DDBJ whole genome shotgun (WGS) entry which is preliminary data.</text>
</comment>
<dbReference type="PANTHER" id="PTHR48081:SF33">
    <property type="entry name" value="KYNURENINE FORMAMIDASE"/>
    <property type="match status" value="1"/>
</dbReference>
<dbReference type="Proteomes" id="UP001301216">
    <property type="component" value="Unassembled WGS sequence"/>
</dbReference>
<sequence length="283" mass="30719">MTSRPVARHPHPHLLAASLPRKIPDARIRYGEASPVQFADLRLPKKTPPAGGFPVVIFVHGGGWLADWSKDYATPFVEALTETGVATWDIEFRRLGNRNGGYPGTFQDVGLAADHLRNLALKYALNINKVIAVGHSTGGHLALWLAGRGNLPLNSLTFSADPIALKGVVSLGGVNDLEHSLTRGSRTDIHDLLGIHSSQVAELFTETSPACLLPFKIPQILIAGTLEDDWRREMTRVYAEKARACGDIIRLMEPADIDHFDLVDPLGPALSLVADAIKTLIDL</sequence>
<feature type="domain" description="BD-FAE-like" evidence="2">
    <location>
        <begin position="40"/>
        <end position="227"/>
    </location>
</feature>
<evidence type="ECO:0000256" key="1">
    <source>
        <dbReference type="ARBA" id="ARBA00022801"/>
    </source>
</evidence>
<dbReference type="InterPro" id="IPR029058">
    <property type="entry name" value="AB_hydrolase_fold"/>
</dbReference>
<accession>A0ABT3QKU1</accession>
<dbReference type="InterPro" id="IPR050300">
    <property type="entry name" value="GDXG_lipolytic_enzyme"/>
</dbReference>
<gene>
    <name evidence="3" type="ORF">OPR82_05395</name>
</gene>
<organism evidence="3 4">
    <name type="scientific">Ochrobactrum chromiisoli</name>
    <dbReference type="NCBI Taxonomy" id="2993941"/>
    <lineage>
        <taxon>Bacteria</taxon>
        <taxon>Pseudomonadati</taxon>
        <taxon>Pseudomonadota</taxon>
        <taxon>Alphaproteobacteria</taxon>
        <taxon>Hyphomicrobiales</taxon>
        <taxon>Brucellaceae</taxon>
        <taxon>Brucella/Ochrobactrum group</taxon>
        <taxon>Ochrobactrum</taxon>
    </lineage>
</organism>
<protein>
    <submittedName>
        <fullName evidence="3">Alpha/beta hydrolase</fullName>
    </submittedName>
</protein>
<dbReference type="Gene3D" id="3.40.50.1820">
    <property type="entry name" value="alpha/beta hydrolase"/>
    <property type="match status" value="1"/>
</dbReference>